<dbReference type="EMBL" id="JAHRIP010038458">
    <property type="protein sequence ID" value="MEQ2295332.1"/>
    <property type="molecule type" value="Genomic_DNA"/>
</dbReference>
<protein>
    <submittedName>
        <fullName evidence="2">Uncharacterized protein</fullName>
    </submittedName>
</protein>
<dbReference type="Proteomes" id="UP001469553">
    <property type="component" value="Unassembled WGS sequence"/>
</dbReference>
<sequence length="71" mass="8368">MSYEEKTTRHGQNSHQRTQMGGWLKRRSSKRQKTMLFFSVLVILPSDETLFHHNLPPRGYNSNDGIFLQSF</sequence>
<comment type="caution">
    <text evidence="2">The sequence shown here is derived from an EMBL/GenBank/DDBJ whole genome shotgun (WGS) entry which is preliminary data.</text>
</comment>
<proteinExistence type="predicted"/>
<evidence type="ECO:0000313" key="2">
    <source>
        <dbReference type="EMBL" id="MEQ2295332.1"/>
    </source>
</evidence>
<keyword evidence="3" id="KW-1185">Reference proteome</keyword>
<evidence type="ECO:0000256" key="1">
    <source>
        <dbReference type="SAM" id="MobiDB-lite"/>
    </source>
</evidence>
<evidence type="ECO:0000313" key="3">
    <source>
        <dbReference type="Proteomes" id="UP001469553"/>
    </source>
</evidence>
<gene>
    <name evidence="2" type="ORF">AMECASPLE_013024</name>
</gene>
<accession>A0ABV0YNA5</accession>
<reference evidence="2 3" key="1">
    <citation type="submission" date="2021-06" db="EMBL/GenBank/DDBJ databases">
        <authorList>
            <person name="Palmer J.M."/>
        </authorList>
    </citation>
    <scope>NUCLEOTIDE SEQUENCE [LARGE SCALE GENOMIC DNA]</scope>
    <source>
        <strain evidence="2 3">AS_MEX2019</strain>
        <tissue evidence="2">Muscle</tissue>
    </source>
</reference>
<feature type="compositionally biased region" description="Polar residues" evidence="1">
    <location>
        <begin position="10"/>
        <end position="19"/>
    </location>
</feature>
<feature type="region of interest" description="Disordered" evidence="1">
    <location>
        <begin position="1"/>
        <end position="25"/>
    </location>
</feature>
<organism evidence="2 3">
    <name type="scientific">Ameca splendens</name>
    <dbReference type="NCBI Taxonomy" id="208324"/>
    <lineage>
        <taxon>Eukaryota</taxon>
        <taxon>Metazoa</taxon>
        <taxon>Chordata</taxon>
        <taxon>Craniata</taxon>
        <taxon>Vertebrata</taxon>
        <taxon>Euteleostomi</taxon>
        <taxon>Actinopterygii</taxon>
        <taxon>Neopterygii</taxon>
        <taxon>Teleostei</taxon>
        <taxon>Neoteleostei</taxon>
        <taxon>Acanthomorphata</taxon>
        <taxon>Ovalentaria</taxon>
        <taxon>Atherinomorphae</taxon>
        <taxon>Cyprinodontiformes</taxon>
        <taxon>Goodeidae</taxon>
        <taxon>Ameca</taxon>
    </lineage>
</organism>
<name>A0ABV0YNA5_9TELE</name>